<dbReference type="InterPro" id="IPR027443">
    <property type="entry name" value="IPNS-like_sf"/>
</dbReference>
<name>A0A377Z6W6_KLEPO</name>
<organism evidence="2 3">
    <name type="scientific">Klebsiella pneumoniae subsp. ozaenae</name>
    <dbReference type="NCBI Taxonomy" id="574"/>
    <lineage>
        <taxon>Bacteria</taxon>
        <taxon>Pseudomonadati</taxon>
        <taxon>Pseudomonadota</taxon>
        <taxon>Gammaproteobacteria</taxon>
        <taxon>Enterobacterales</taxon>
        <taxon>Enterobacteriaceae</taxon>
        <taxon>Klebsiella/Raoultella group</taxon>
        <taxon>Klebsiella</taxon>
        <taxon>Klebsiella pneumoniae complex</taxon>
    </lineage>
</organism>
<keyword evidence="3" id="KW-1185">Reference proteome</keyword>
<dbReference type="SUPFAM" id="SSF51197">
    <property type="entry name" value="Clavaminate synthase-like"/>
    <property type="match status" value="1"/>
</dbReference>
<dbReference type="InterPro" id="IPR026992">
    <property type="entry name" value="DIOX_N"/>
</dbReference>
<evidence type="ECO:0000259" key="1">
    <source>
        <dbReference type="Pfam" id="PF14226"/>
    </source>
</evidence>
<dbReference type="Pfam" id="PF14226">
    <property type="entry name" value="DIOX_N"/>
    <property type="match status" value="1"/>
</dbReference>
<feature type="domain" description="Non-haem dioxygenase N-terminal" evidence="1">
    <location>
        <begin position="19"/>
        <end position="58"/>
    </location>
</feature>
<reference evidence="2 3" key="1">
    <citation type="submission" date="2018-06" db="EMBL/GenBank/DDBJ databases">
        <authorList>
            <consortium name="Pathogen Informatics"/>
            <person name="Doyle S."/>
        </authorList>
    </citation>
    <scope>NUCLEOTIDE SEQUENCE [LARGE SCALE GENOMIC DNA]</scope>
    <source>
        <strain evidence="2 3">NCTC5050</strain>
    </source>
</reference>
<dbReference type="Proteomes" id="UP000255382">
    <property type="component" value="Unassembled WGS sequence"/>
</dbReference>
<sequence>MTSPGVRRWPTPSAARRARWGFFYITGHGIDPALIAGVREAAKQIFALPMEEKMNYYIGPLQKP</sequence>
<dbReference type="Gene3D" id="2.60.120.330">
    <property type="entry name" value="B-lactam Antibiotic, Isopenicillin N Synthase, Chain"/>
    <property type="match status" value="1"/>
</dbReference>
<accession>A0A377Z6W6</accession>
<proteinExistence type="predicted"/>
<dbReference type="AlphaFoldDB" id="A0A377Z6W6"/>
<evidence type="ECO:0000313" key="3">
    <source>
        <dbReference type="Proteomes" id="UP000255382"/>
    </source>
</evidence>
<protein>
    <submittedName>
        <fullName evidence="2">2-Oxobutyrate oxidase, putative</fullName>
    </submittedName>
</protein>
<evidence type="ECO:0000313" key="2">
    <source>
        <dbReference type="EMBL" id="STU63107.1"/>
    </source>
</evidence>
<dbReference type="EMBL" id="UGLZ01000004">
    <property type="protein sequence ID" value="STU63107.1"/>
    <property type="molecule type" value="Genomic_DNA"/>
</dbReference>
<gene>
    <name evidence="2" type="ORF">NCTC5050_01046</name>
</gene>